<keyword evidence="9" id="KW-1185">Reference proteome</keyword>
<feature type="domain" description="DNA topoisomerase type IIA subunit B" evidence="7">
    <location>
        <begin position="69"/>
        <end position="188"/>
    </location>
</feature>
<dbReference type="Gene3D" id="3.30.565.10">
    <property type="entry name" value="Histidine kinase-like ATPase, C-terminal domain"/>
    <property type="match status" value="1"/>
</dbReference>
<dbReference type="InterPro" id="IPR013506">
    <property type="entry name" value="Topo_IIA_bsu_dom2"/>
</dbReference>
<dbReference type="OrthoDB" id="276498at2759"/>
<dbReference type="AlphaFoldDB" id="E9I454"/>
<dbReference type="HOGENOM" id="CLU_1177931_0_0_1"/>
<evidence type="ECO:0000256" key="4">
    <source>
        <dbReference type="ARBA" id="ARBA00023029"/>
    </source>
</evidence>
<dbReference type="InterPro" id="IPR050634">
    <property type="entry name" value="DNA_Topoisomerase_II"/>
</dbReference>
<dbReference type="EC" id="5.6.2.2" evidence="3"/>
<evidence type="ECO:0000256" key="3">
    <source>
        <dbReference type="ARBA" id="ARBA00012895"/>
    </source>
</evidence>
<comment type="catalytic activity">
    <reaction evidence="1">
        <text>ATP-dependent breakage, passage and rejoining of double-stranded DNA.</text>
        <dbReference type="EC" id="5.6.2.2"/>
    </reaction>
</comment>
<dbReference type="FunFam" id="3.30.230.10:FF:000177">
    <property type="entry name" value="DNA topoisomerase 2"/>
    <property type="match status" value="1"/>
</dbReference>
<gene>
    <name evidence="8" type="ORF">DAPPUDRAFT_340411</name>
</gene>
<sequence>MTLAETPVVEPYSGPNYTKNTFSPDLDKFRMDSLNKDTIALLSRRAFEVATSTPGVNVYLNDKPLPINNFKEYLDLCLKGKVDCLGAQLKCVFEAVNERWDIAVAVSEHGFQQISLANKCCTTKGGRHVDYITERVTRYLFENYKMRNKRDKSGIHVHPQTIRKHMMVFVNFSIVIPIFKYLSKEKLIVGEEDVGMIQREIIYTPGLWKIVDEILINDVRNKDRDPEMDTIQIDIDP</sequence>
<comment type="cofactor">
    <cofactor evidence="2">
        <name>Mg(2+)</name>
        <dbReference type="ChEBI" id="CHEBI:18420"/>
    </cofactor>
</comment>
<evidence type="ECO:0000259" key="7">
    <source>
        <dbReference type="Pfam" id="PF00204"/>
    </source>
</evidence>
<dbReference type="InterPro" id="IPR014721">
    <property type="entry name" value="Ribsml_uS5_D2-typ_fold_subgr"/>
</dbReference>
<dbReference type="Gene3D" id="3.30.230.10">
    <property type="match status" value="1"/>
</dbReference>
<feature type="non-terminal residue" evidence="8">
    <location>
        <position position="1"/>
    </location>
</feature>
<dbReference type="SUPFAM" id="SSF55874">
    <property type="entry name" value="ATPase domain of HSP90 chaperone/DNA topoisomerase II/histidine kinase"/>
    <property type="match status" value="1"/>
</dbReference>
<evidence type="ECO:0000256" key="2">
    <source>
        <dbReference type="ARBA" id="ARBA00001946"/>
    </source>
</evidence>
<keyword evidence="5" id="KW-0238">DNA-binding</keyword>
<organism evidence="8 9">
    <name type="scientific">Daphnia pulex</name>
    <name type="common">Water flea</name>
    <dbReference type="NCBI Taxonomy" id="6669"/>
    <lineage>
        <taxon>Eukaryota</taxon>
        <taxon>Metazoa</taxon>
        <taxon>Ecdysozoa</taxon>
        <taxon>Arthropoda</taxon>
        <taxon>Crustacea</taxon>
        <taxon>Branchiopoda</taxon>
        <taxon>Diplostraca</taxon>
        <taxon>Cladocera</taxon>
        <taxon>Anomopoda</taxon>
        <taxon>Daphniidae</taxon>
        <taxon>Daphnia</taxon>
    </lineage>
</organism>
<evidence type="ECO:0000313" key="9">
    <source>
        <dbReference type="Proteomes" id="UP000000305"/>
    </source>
</evidence>
<dbReference type="PANTHER" id="PTHR10169">
    <property type="entry name" value="DNA TOPOISOMERASE/GYRASE"/>
    <property type="match status" value="1"/>
</dbReference>
<keyword evidence="4" id="KW-0799">Topoisomerase</keyword>
<dbReference type="Pfam" id="PF00204">
    <property type="entry name" value="DNA_gyraseB"/>
    <property type="match status" value="1"/>
</dbReference>
<evidence type="ECO:0000313" key="8">
    <source>
        <dbReference type="EMBL" id="EFX61226.1"/>
    </source>
</evidence>
<proteinExistence type="predicted"/>
<dbReference type="InterPro" id="IPR020568">
    <property type="entry name" value="Ribosomal_Su5_D2-typ_SF"/>
</dbReference>
<dbReference type="KEGG" id="dpx:DAPPUDRAFT_340411"/>
<dbReference type="GO" id="GO:0003918">
    <property type="term" value="F:DNA topoisomerase type II (double strand cut, ATP-hydrolyzing) activity"/>
    <property type="evidence" value="ECO:0007669"/>
    <property type="project" value="UniProtKB-EC"/>
</dbReference>
<dbReference type="STRING" id="6669.E9I454"/>
<dbReference type="eggNOG" id="KOG0355">
    <property type="taxonomic scope" value="Eukaryota"/>
</dbReference>
<dbReference type="InParanoid" id="E9I454"/>
<dbReference type="GO" id="GO:0003677">
    <property type="term" value="F:DNA binding"/>
    <property type="evidence" value="ECO:0007669"/>
    <property type="project" value="UniProtKB-KW"/>
</dbReference>
<evidence type="ECO:0000256" key="1">
    <source>
        <dbReference type="ARBA" id="ARBA00000185"/>
    </source>
</evidence>
<protein>
    <recommendedName>
        <fullName evidence="3">DNA topoisomerase (ATP-hydrolyzing)</fullName>
        <ecNumber evidence="3">5.6.2.2</ecNumber>
    </recommendedName>
</protein>
<evidence type="ECO:0000256" key="5">
    <source>
        <dbReference type="ARBA" id="ARBA00023125"/>
    </source>
</evidence>
<dbReference type="GO" id="GO:0005524">
    <property type="term" value="F:ATP binding"/>
    <property type="evidence" value="ECO:0007669"/>
    <property type="project" value="InterPro"/>
</dbReference>
<dbReference type="PANTHER" id="PTHR10169:SF38">
    <property type="entry name" value="DNA TOPOISOMERASE 2"/>
    <property type="match status" value="1"/>
</dbReference>
<dbReference type="InterPro" id="IPR036890">
    <property type="entry name" value="HATPase_C_sf"/>
</dbReference>
<dbReference type="Proteomes" id="UP000000305">
    <property type="component" value="Unassembled WGS sequence"/>
</dbReference>
<evidence type="ECO:0000256" key="6">
    <source>
        <dbReference type="ARBA" id="ARBA00023235"/>
    </source>
</evidence>
<dbReference type="EMBL" id="GL734913">
    <property type="protein sequence ID" value="EFX61226.1"/>
    <property type="molecule type" value="Genomic_DNA"/>
</dbReference>
<reference evidence="8 9" key="1">
    <citation type="journal article" date="2011" name="Science">
        <title>The ecoresponsive genome of Daphnia pulex.</title>
        <authorList>
            <person name="Colbourne J.K."/>
            <person name="Pfrender M.E."/>
            <person name="Gilbert D."/>
            <person name="Thomas W.K."/>
            <person name="Tucker A."/>
            <person name="Oakley T.H."/>
            <person name="Tokishita S."/>
            <person name="Aerts A."/>
            <person name="Arnold G.J."/>
            <person name="Basu M.K."/>
            <person name="Bauer D.J."/>
            <person name="Caceres C.E."/>
            <person name="Carmel L."/>
            <person name="Casola C."/>
            <person name="Choi J.H."/>
            <person name="Detter J.C."/>
            <person name="Dong Q."/>
            <person name="Dusheyko S."/>
            <person name="Eads B.D."/>
            <person name="Frohlich T."/>
            <person name="Geiler-Samerotte K.A."/>
            <person name="Gerlach D."/>
            <person name="Hatcher P."/>
            <person name="Jogdeo S."/>
            <person name="Krijgsveld J."/>
            <person name="Kriventseva E.V."/>
            <person name="Kultz D."/>
            <person name="Laforsch C."/>
            <person name="Lindquist E."/>
            <person name="Lopez J."/>
            <person name="Manak J.R."/>
            <person name="Muller J."/>
            <person name="Pangilinan J."/>
            <person name="Patwardhan R.P."/>
            <person name="Pitluck S."/>
            <person name="Pritham E.J."/>
            <person name="Rechtsteiner A."/>
            <person name="Rho M."/>
            <person name="Rogozin I.B."/>
            <person name="Sakarya O."/>
            <person name="Salamov A."/>
            <person name="Schaack S."/>
            <person name="Shapiro H."/>
            <person name="Shiga Y."/>
            <person name="Skalitzky C."/>
            <person name="Smith Z."/>
            <person name="Souvorov A."/>
            <person name="Sung W."/>
            <person name="Tang Z."/>
            <person name="Tsuchiya D."/>
            <person name="Tu H."/>
            <person name="Vos H."/>
            <person name="Wang M."/>
            <person name="Wolf Y.I."/>
            <person name="Yamagata H."/>
            <person name="Yamada T."/>
            <person name="Ye Y."/>
            <person name="Shaw J.R."/>
            <person name="Andrews J."/>
            <person name="Crease T.J."/>
            <person name="Tang H."/>
            <person name="Lucas S.M."/>
            <person name="Robertson H.M."/>
            <person name="Bork P."/>
            <person name="Koonin E.V."/>
            <person name="Zdobnov E.M."/>
            <person name="Grigoriev I.V."/>
            <person name="Lynch M."/>
            <person name="Boore J.L."/>
        </authorList>
    </citation>
    <scope>NUCLEOTIDE SEQUENCE [LARGE SCALE GENOMIC DNA]</scope>
</reference>
<accession>E9I454</accession>
<name>E9I454_DAPPU</name>
<keyword evidence="6" id="KW-0413">Isomerase</keyword>
<dbReference type="GO" id="GO:0006265">
    <property type="term" value="P:DNA topological change"/>
    <property type="evidence" value="ECO:0007669"/>
    <property type="project" value="InterPro"/>
</dbReference>
<dbReference type="SUPFAM" id="SSF54211">
    <property type="entry name" value="Ribosomal protein S5 domain 2-like"/>
    <property type="match status" value="1"/>
</dbReference>